<dbReference type="Proteomes" id="UP000694843">
    <property type="component" value="Unplaced"/>
</dbReference>
<accession>A0A8B7NML7</accession>
<feature type="non-terminal residue" evidence="3">
    <location>
        <position position="1"/>
    </location>
</feature>
<gene>
    <name evidence="3" type="primary">LOC108671411</name>
</gene>
<proteinExistence type="predicted"/>
<protein>
    <submittedName>
        <fullName evidence="3">Uncharacterized protein LOC108671411</fullName>
    </submittedName>
</protein>
<organism evidence="2 3">
    <name type="scientific">Hyalella azteca</name>
    <name type="common">Amphipod</name>
    <dbReference type="NCBI Taxonomy" id="294128"/>
    <lineage>
        <taxon>Eukaryota</taxon>
        <taxon>Metazoa</taxon>
        <taxon>Ecdysozoa</taxon>
        <taxon>Arthropoda</taxon>
        <taxon>Crustacea</taxon>
        <taxon>Multicrustacea</taxon>
        <taxon>Malacostraca</taxon>
        <taxon>Eumalacostraca</taxon>
        <taxon>Peracarida</taxon>
        <taxon>Amphipoda</taxon>
        <taxon>Senticaudata</taxon>
        <taxon>Talitrida</taxon>
        <taxon>Talitroidea</taxon>
        <taxon>Hyalellidae</taxon>
        <taxon>Hyalella</taxon>
    </lineage>
</organism>
<evidence type="ECO:0000313" key="2">
    <source>
        <dbReference type="Proteomes" id="UP000694843"/>
    </source>
</evidence>
<dbReference type="KEGG" id="hazt:108671411"/>
<name>A0A8B7NML7_HYAAZ</name>
<dbReference type="AlphaFoldDB" id="A0A8B7NML7"/>
<reference evidence="3" key="1">
    <citation type="submission" date="2025-08" db="UniProtKB">
        <authorList>
            <consortium name="RefSeq"/>
        </authorList>
    </citation>
    <scope>IDENTIFICATION</scope>
    <source>
        <tissue evidence="3">Whole organism</tissue>
    </source>
</reference>
<sequence>VAEIERSASPCSEPDVAQLRERLTALDLQLQETSVQANQQLSLLHCNHEQRLQLLRQLEELRRCDDDEASFPDLPTEEDLLVSSLPCLALPPLASPRTKKHEKIIGLKKAAISSAWGRVLSSKLNKSPASPAVSHSTPALPPSPPSATRTGKRGSSQFYAPLLPEHQKRTPLNVESQLQMGSDEEEDEERYTKTEISPEALAEISAFKQLIQAYFAGHCFTQSPELQQYL</sequence>
<dbReference type="GeneID" id="108671411"/>
<evidence type="ECO:0000256" key="1">
    <source>
        <dbReference type="SAM" id="MobiDB-lite"/>
    </source>
</evidence>
<dbReference type="RefSeq" id="XP_018014446.1">
    <property type="nucleotide sequence ID" value="XM_018158957.2"/>
</dbReference>
<feature type="region of interest" description="Disordered" evidence="1">
    <location>
        <begin position="127"/>
        <end position="195"/>
    </location>
</feature>
<keyword evidence="2" id="KW-1185">Reference proteome</keyword>
<evidence type="ECO:0000313" key="3">
    <source>
        <dbReference type="RefSeq" id="XP_018014446.1"/>
    </source>
</evidence>